<evidence type="ECO:0000313" key="9">
    <source>
        <dbReference type="Proteomes" id="UP000006310"/>
    </source>
</evidence>
<feature type="transmembrane region" description="Helical" evidence="6">
    <location>
        <begin position="216"/>
        <end position="241"/>
    </location>
</feature>
<evidence type="ECO:0000313" key="8">
    <source>
        <dbReference type="EMBL" id="CCK71502.1"/>
    </source>
</evidence>
<feature type="compositionally biased region" description="Basic and acidic residues" evidence="5">
    <location>
        <begin position="837"/>
        <end position="854"/>
    </location>
</feature>
<proteinExistence type="predicted"/>
<dbReference type="GO" id="GO:0005254">
    <property type="term" value="F:chloride channel activity"/>
    <property type="evidence" value="ECO:0007669"/>
    <property type="project" value="TreeGrafter"/>
</dbReference>
<evidence type="ECO:0000256" key="4">
    <source>
        <dbReference type="ARBA" id="ARBA00023136"/>
    </source>
</evidence>
<feature type="compositionally biased region" description="Polar residues" evidence="5">
    <location>
        <begin position="874"/>
        <end position="887"/>
    </location>
</feature>
<feature type="transmembrane region" description="Helical" evidence="6">
    <location>
        <begin position="559"/>
        <end position="577"/>
    </location>
</feature>
<feature type="domain" description="Anoctamin transmembrane" evidence="7">
    <location>
        <begin position="120"/>
        <end position="581"/>
    </location>
</feature>
<dbReference type="InterPro" id="IPR049452">
    <property type="entry name" value="Anoctamin_TM"/>
</dbReference>
<keyword evidence="4 6" id="KW-0472">Membrane</keyword>
<feature type="transmembrane region" description="Helical" evidence="6">
    <location>
        <begin position="122"/>
        <end position="144"/>
    </location>
</feature>
<feature type="compositionally biased region" description="Basic residues" evidence="5">
    <location>
        <begin position="895"/>
        <end position="907"/>
    </location>
</feature>
<feature type="transmembrane region" description="Helical" evidence="6">
    <location>
        <begin position="506"/>
        <end position="527"/>
    </location>
</feature>
<evidence type="ECO:0000256" key="6">
    <source>
        <dbReference type="SAM" id="Phobius"/>
    </source>
</evidence>
<dbReference type="GeneID" id="34527234"/>
<evidence type="ECO:0000256" key="1">
    <source>
        <dbReference type="ARBA" id="ARBA00004141"/>
    </source>
</evidence>
<dbReference type="OMA" id="MFSTIWP"/>
<dbReference type="GO" id="GO:0032541">
    <property type="term" value="C:cortical endoplasmic reticulum"/>
    <property type="evidence" value="ECO:0007669"/>
    <property type="project" value="TreeGrafter"/>
</dbReference>
<dbReference type="GO" id="GO:0016020">
    <property type="term" value="C:membrane"/>
    <property type="evidence" value="ECO:0007669"/>
    <property type="project" value="UniProtKB-SubCell"/>
</dbReference>
<evidence type="ECO:0000256" key="3">
    <source>
        <dbReference type="ARBA" id="ARBA00022989"/>
    </source>
</evidence>
<evidence type="ECO:0000259" key="7">
    <source>
        <dbReference type="Pfam" id="PF04547"/>
    </source>
</evidence>
<keyword evidence="9" id="KW-1185">Reference proteome</keyword>
<comment type="subcellular location">
    <subcellularLocation>
        <location evidence="1">Membrane</location>
        <topology evidence="1">Multi-pass membrane protein</topology>
    </subcellularLocation>
</comment>
<evidence type="ECO:0000256" key="5">
    <source>
        <dbReference type="SAM" id="MobiDB-lite"/>
    </source>
</evidence>
<dbReference type="HOGENOM" id="CLU_014462_0_0_1"/>
<organism evidence="8 9">
    <name type="scientific">Huiozyma naganishii (strain ATCC MYA-139 / BCRC 22969 / CBS 8797 / KCTC 17520 / NBRC 10181 / NCYC 3082 / Yp74L-3)</name>
    <name type="common">Yeast</name>
    <name type="synonym">Kazachstania naganishii</name>
    <dbReference type="NCBI Taxonomy" id="1071383"/>
    <lineage>
        <taxon>Eukaryota</taxon>
        <taxon>Fungi</taxon>
        <taxon>Dikarya</taxon>
        <taxon>Ascomycota</taxon>
        <taxon>Saccharomycotina</taxon>
        <taxon>Saccharomycetes</taxon>
        <taxon>Saccharomycetales</taxon>
        <taxon>Saccharomycetaceae</taxon>
        <taxon>Huiozyma</taxon>
    </lineage>
</organism>
<name>J7S1L6_HUIN7</name>
<sequence>MVMSLSQLDPNYVVSFKYSRENLAQILAEFSVRGLDVVTRPGPDVDTVYAFTRVNGVENDHTLTISQDFDFVKSVIPLYDHKVSKQLDGLFAKFTKHEIFGVPSDGEIHELGRLTGNPHMSLYFAFFKNYIKWLLPLAAVGLFFRVCFSSWEFNKLYVMCLYAWSLGFTAHWIYRKKSHYIQLFGDIHESRNLFKNEGTVVEWSTPAQVVLRKCCFIPIALMFASVLVTFQLLCFSIEIFITQLYSGPLVSVLSLLPTVLLSSFTPILTMVYNSVFVEKFVKWENSPNPKKSKMEKNFVLTFFVSYVPLLITLFIYLPLGYRFSNSALGAKISLNASRYYIPTKASDFKINFRRYKDQFFYFTVTNQVVSMFLENALPYIIGRGMDIIVRGATKPDSELSIIRSNIKKTHPDELLYWSKIDSYVNGQWGAFDADENIRKVIIQFGYLAMFSTIWPLAPFIYLLFDMIIIKLDLWRAIKKCTPSSVSSQEVGTPNGLSKSVTDTWNVIMEVVLLAAAVVGPTITYMYASARIPNVGRFNDLEKRETWYANDPIPHSWSNIGFFAFLMENGFLLIYFIVSKAMAVLDEDGTKGYVPTISSKIPQKTDLLPVTRETNDFMERIESELKAKKTKVKQETGIKRRKRVAVRDISKVPVDTEGEVYRREKVSTAVIAKVEDEHLSSDECSSDTLTEPQQIHSLPKFKKVIDAPAIIKTIPRTNDQQAFTTENVKSPNMPPTAIAGATLPQKIPVSDRYEQGLATNNPQQITHTKRTVVTKEVDNIFPEQNNAGGSTKAAQTPVSRTQRSDTVKSGHQSLDGNQLATLAAATAVNADMKNERIAPLREQSDGQKEVPREEVEPVGNISGVRRSFTLRRKSVASSKSAGNTNDTYGNVEPPKKNKSIFKKIKDKL</sequence>
<keyword evidence="2 6" id="KW-0812">Transmembrane</keyword>
<dbReference type="AlphaFoldDB" id="J7S1L6"/>
<feature type="transmembrane region" description="Helical" evidence="6">
    <location>
        <begin position="253"/>
        <end position="277"/>
    </location>
</feature>
<dbReference type="Pfam" id="PF04547">
    <property type="entry name" value="Anoctamin"/>
    <property type="match status" value="1"/>
</dbReference>
<keyword evidence="3 6" id="KW-1133">Transmembrane helix</keyword>
<dbReference type="EMBL" id="HE978321">
    <property type="protein sequence ID" value="CCK71502.1"/>
    <property type="molecule type" value="Genomic_DNA"/>
</dbReference>
<dbReference type="Proteomes" id="UP000006310">
    <property type="component" value="Chromosome 8"/>
</dbReference>
<feature type="compositionally biased region" description="Polar residues" evidence="5">
    <location>
        <begin position="781"/>
        <end position="800"/>
    </location>
</feature>
<dbReference type="OrthoDB" id="296386at2759"/>
<protein>
    <recommendedName>
        <fullName evidence="7">Anoctamin transmembrane domain-containing protein</fullName>
    </recommendedName>
</protein>
<feature type="transmembrane region" description="Helical" evidence="6">
    <location>
        <begin position="298"/>
        <end position="319"/>
    </location>
</feature>
<reference evidence="9" key="2">
    <citation type="submission" date="2012-08" db="EMBL/GenBank/DDBJ databases">
        <title>Genome sequence of Kazachstania naganishii.</title>
        <authorList>
            <person name="Gordon J.L."/>
            <person name="Armisen D."/>
            <person name="Proux-Wera E."/>
            <person name="OhEigeartaigh S.S."/>
            <person name="Byrne K.P."/>
            <person name="Wolfe K.H."/>
        </authorList>
    </citation>
    <scope>NUCLEOTIDE SEQUENCE [LARGE SCALE GENOMIC DNA]</scope>
    <source>
        <strain evidence="9">ATCC MYA-139 / BCRC 22969 / CBS 8797 / CCRC 22969 / KCTC 17520 / NBRC 10181 / NCYC 3082</strain>
    </source>
</reference>
<dbReference type="InterPro" id="IPR007632">
    <property type="entry name" value="Anoctamin"/>
</dbReference>
<dbReference type="KEGG" id="kng:KNAG_0H00870"/>
<feature type="region of interest" description="Disordered" evidence="5">
    <location>
        <begin position="780"/>
        <end position="814"/>
    </location>
</feature>
<feature type="transmembrane region" description="Helical" evidence="6">
    <location>
        <begin position="359"/>
        <end position="381"/>
    </location>
</feature>
<feature type="transmembrane region" description="Helical" evidence="6">
    <location>
        <begin position="444"/>
        <end position="464"/>
    </location>
</feature>
<feature type="region of interest" description="Disordered" evidence="5">
    <location>
        <begin position="837"/>
        <end position="907"/>
    </location>
</feature>
<reference evidence="8 9" key="1">
    <citation type="journal article" date="2011" name="Proc. Natl. Acad. Sci. U.S.A.">
        <title>Evolutionary erosion of yeast sex chromosomes by mating-type switching accidents.</title>
        <authorList>
            <person name="Gordon J.L."/>
            <person name="Armisen D."/>
            <person name="Proux-Wera E."/>
            <person name="Oheigeartaigh S.S."/>
            <person name="Byrne K.P."/>
            <person name="Wolfe K.H."/>
        </authorList>
    </citation>
    <scope>NUCLEOTIDE SEQUENCE [LARGE SCALE GENOMIC DNA]</scope>
    <source>
        <strain evidence="9">ATCC MYA-139 / BCRC 22969 / CBS 8797 / CCRC 22969 / KCTC 17520 / NBRC 10181 / NCYC 3082</strain>
    </source>
</reference>
<accession>J7S1L6</accession>
<dbReference type="eggNOG" id="KOG2513">
    <property type="taxonomic scope" value="Eukaryota"/>
</dbReference>
<dbReference type="PANTHER" id="PTHR12308:SF73">
    <property type="entry name" value="ANOCTAMIN"/>
    <property type="match status" value="1"/>
</dbReference>
<evidence type="ECO:0000256" key="2">
    <source>
        <dbReference type="ARBA" id="ARBA00022692"/>
    </source>
</evidence>
<gene>
    <name evidence="8" type="primary">KNAG0H00870</name>
    <name evidence="8" type="ordered locus">KNAG_0H00870</name>
</gene>
<dbReference type="RefSeq" id="XP_022465747.1">
    <property type="nucleotide sequence ID" value="XM_022609342.1"/>
</dbReference>
<dbReference type="PANTHER" id="PTHR12308">
    <property type="entry name" value="ANOCTAMIN"/>
    <property type="match status" value="1"/>
</dbReference>